<dbReference type="InterPro" id="IPR013216">
    <property type="entry name" value="Methyltransf_11"/>
</dbReference>
<name>A0A7C9M349_9GAMM</name>
<organism evidence="2 3">
    <name type="scientific">Noviluteimonas gilva</name>
    <dbReference type="NCBI Taxonomy" id="2682097"/>
    <lineage>
        <taxon>Bacteria</taxon>
        <taxon>Pseudomonadati</taxon>
        <taxon>Pseudomonadota</taxon>
        <taxon>Gammaproteobacteria</taxon>
        <taxon>Lysobacterales</taxon>
        <taxon>Lysobacteraceae</taxon>
        <taxon>Noviluteimonas</taxon>
    </lineage>
</organism>
<dbReference type="GO" id="GO:0008757">
    <property type="term" value="F:S-adenosylmethionine-dependent methyltransferase activity"/>
    <property type="evidence" value="ECO:0007669"/>
    <property type="project" value="InterPro"/>
</dbReference>
<evidence type="ECO:0000259" key="1">
    <source>
        <dbReference type="Pfam" id="PF08241"/>
    </source>
</evidence>
<sequence>MYSEDPFAHNRLLKRAINALVRERLPAITGTVVDLGCGTAPFRDDILVNAREYVGVDWTNTLHDSRADVVADLNQPLPLPDAMADHVVSFEVIEHLAEPGTMLREAARILRNDGQLTLSAPFQWWEHEAPWDYQRFTRHGLRYQLEKAGFVDIVVRNTTGFWSMWTLKLNYQLARLPRGPRWMRAAMRAPLIVFWWLAQAIAPQLDRVWHEDRETAGYFVTARKP</sequence>
<accession>A0A7C9M349</accession>
<dbReference type="SUPFAM" id="SSF53335">
    <property type="entry name" value="S-adenosyl-L-methionine-dependent methyltransferases"/>
    <property type="match status" value="1"/>
</dbReference>
<dbReference type="Gene3D" id="3.40.50.150">
    <property type="entry name" value="Vaccinia Virus protein VP39"/>
    <property type="match status" value="1"/>
</dbReference>
<keyword evidence="2" id="KW-0808">Transferase</keyword>
<keyword evidence="3" id="KW-1185">Reference proteome</keyword>
<evidence type="ECO:0000313" key="3">
    <source>
        <dbReference type="Proteomes" id="UP000479692"/>
    </source>
</evidence>
<dbReference type="EMBL" id="WOXT01000001">
    <property type="protein sequence ID" value="MUV13822.1"/>
    <property type="molecule type" value="Genomic_DNA"/>
</dbReference>
<dbReference type="AlphaFoldDB" id="A0A7C9M349"/>
<feature type="domain" description="Methyltransferase type 11" evidence="1">
    <location>
        <begin position="33"/>
        <end position="116"/>
    </location>
</feature>
<comment type="caution">
    <text evidence="2">The sequence shown here is derived from an EMBL/GenBank/DDBJ whole genome shotgun (WGS) entry which is preliminary data.</text>
</comment>
<dbReference type="Pfam" id="PF08241">
    <property type="entry name" value="Methyltransf_11"/>
    <property type="match status" value="1"/>
</dbReference>
<dbReference type="RefSeq" id="WP_156641052.1">
    <property type="nucleotide sequence ID" value="NZ_WOXT01000001.1"/>
</dbReference>
<dbReference type="CDD" id="cd02440">
    <property type="entry name" value="AdoMet_MTases"/>
    <property type="match status" value="1"/>
</dbReference>
<evidence type="ECO:0000313" key="2">
    <source>
        <dbReference type="EMBL" id="MUV13822.1"/>
    </source>
</evidence>
<reference evidence="2 3" key="1">
    <citation type="submission" date="2019-12" db="EMBL/GenBank/DDBJ databases">
        <authorList>
            <person name="Xu J."/>
        </authorList>
    </citation>
    <scope>NUCLEOTIDE SEQUENCE [LARGE SCALE GENOMIC DNA]</scope>
    <source>
        <strain evidence="2 3">HX-5-24</strain>
    </source>
</reference>
<protein>
    <submittedName>
        <fullName evidence="2">Methyltransferase domain-containing protein</fullName>
    </submittedName>
</protein>
<dbReference type="InterPro" id="IPR029063">
    <property type="entry name" value="SAM-dependent_MTases_sf"/>
</dbReference>
<dbReference type="GO" id="GO:0032259">
    <property type="term" value="P:methylation"/>
    <property type="evidence" value="ECO:0007669"/>
    <property type="project" value="UniProtKB-KW"/>
</dbReference>
<proteinExistence type="predicted"/>
<keyword evidence="2" id="KW-0489">Methyltransferase</keyword>
<dbReference type="Proteomes" id="UP000479692">
    <property type="component" value="Unassembled WGS sequence"/>
</dbReference>
<gene>
    <name evidence="2" type="ORF">GN331_06315</name>
</gene>